<sequence>MSARRTVRLLRVLTVHEVRIMLHYRWWLALMQIGNVIPPCVSLLVWHGAIDQGATPPVSSTYLTSYLVLVSVVNMLTSSWTSGFLAAGIRLGGLNRWLVRPCSTHLASLANNAAEKFLKLGLLLPPVVVLGLVFRDDLSLPGSWSRWILFTVALVLAATMTFAFDVVVGSLAFWLEDIAAINRLRFLLARLLSGALIPLALFPAALQPFLAAQPFRFLVSFPLEVLLGTAEATGFLLQAGWFVVLVGGAVVVWRLGLRNYQGAGA</sequence>
<gene>
    <name evidence="2" type="ordered locus">Kfla_1754</name>
</gene>
<accession>D2PNJ7</accession>
<name>D2PNJ7_KRIFD</name>
<reference evidence="2 3" key="2">
    <citation type="journal article" date="2010" name="Stand. Genomic Sci.">
        <title>Complete genome sequence of Kribbella flavida type strain (IFO 14399).</title>
        <authorList>
            <person name="Pukall R."/>
            <person name="Lapidus A."/>
            <person name="Glavina Del Rio T."/>
            <person name="Copeland A."/>
            <person name="Tice H."/>
            <person name="Cheng J.-F."/>
            <person name="Lucas S."/>
            <person name="Chen F."/>
            <person name="Nolan M."/>
            <person name="LaButti K."/>
            <person name="Pati A."/>
            <person name="Ivanova N."/>
            <person name="Mavrommatis K."/>
            <person name="Mikhailova N."/>
            <person name="Pitluck S."/>
            <person name="Bruce D."/>
            <person name="Goodwin L."/>
            <person name="Land M."/>
            <person name="Hauser L."/>
            <person name="Chang Y.-J."/>
            <person name="Jeffries C.D."/>
            <person name="Chen A."/>
            <person name="Palaniappan K."/>
            <person name="Chain P."/>
            <person name="Rohde M."/>
            <person name="Goeker M."/>
            <person name="Bristow J."/>
            <person name="Eisen J.A."/>
            <person name="Markowitz V."/>
            <person name="Hugenholtz P."/>
            <person name="Kyrpides N.C."/>
            <person name="Klenk H.-P."/>
            <person name="Brettin T."/>
        </authorList>
    </citation>
    <scope>NUCLEOTIDE SEQUENCE [LARGE SCALE GENOMIC DNA]</scope>
    <source>
        <strain evidence="3">DSM 17836 / JCM 10339 / NBRC 14399</strain>
    </source>
</reference>
<dbReference type="EMBL" id="CP001736">
    <property type="protein sequence ID" value="ADB30849.1"/>
    <property type="molecule type" value="Genomic_DNA"/>
</dbReference>
<dbReference type="InterPro" id="IPR010390">
    <property type="entry name" value="ABC-2_transporter-like"/>
</dbReference>
<dbReference type="eggNOG" id="COG4587">
    <property type="taxonomic scope" value="Bacteria"/>
</dbReference>
<feature type="transmembrane region" description="Helical" evidence="1">
    <location>
        <begin position="232"/>
        <end position="253"/>
    </location>
</feature>
<feature type="transmembrane region" description="Helical" evidence="1">
    <location>
        <begin position="187"/>
        <end position="212"/>
    </location>
</feature>
<feature type="transmembrane region" description="Helical" evidence="1">
    <location>
        <begin position="66"/>
        <end position="87"/>
    </location>
</feature>
<protein>
    <recommendedName>
        <fullName evidence="4">ABC-2 type transport system permease protein</fullName>
    </recommendedName>
</protein>
<dbReference type="AlphaFoldDB" id="D2PNJ7"/>
<dbReference type="PANTHER" id="PTHR36832">
    <property type="entry name" value="SLR1174 PROTEIN-RELATED"/>
    <property type="match status" value="1"/>
</dbReference>
<evidence type="ECO:0008006" key="4">
    <source>
        <dbReference type="Google" id="ProtNLM"/>
    </source>
</evidence>
<evidence type="ECO:0000256" key="1">
    <source>
        <dbReference type="SAM" id="Phobius"/>
    </source>
</evidence>
<dbReference type="STRING" id="479435.Kfla_1754"/>
<keyword evidence="1" id="KW-0472">Membrane</keyword>
<dbReference type="RefSeq" id="WP_012919405.1">
    <property type="nucleotide sequence ID" value="NC_013729.1"/>
</dbReference>
<feature type="transmembrane region" description="Helical" evidence="1">
    <location>
        <begin position="117"/>
        <end position="135"/>
    </location>
</feature>
<dbReference type="KEGG" id="kfl:Kfla_1754"/>
<evidence type="ECO:0000313" key="3">
    <source>
        <dbReference type="Proteomes" id="UP000007967"/>
    </source>
</evidence>
<feature type="transmembrane region" description="Helical" evidence="1">
    <location>
        <begin position="147"/>
        <end position="175"/>
    </location>
</feature>
<evidence type="ECO:0000313" key="2">
    <source>
        <dbReference type="EMBL" id="ADB30849.1"/>
    </source>
</evidence>
<dbReference type="HOGENOM" id="CLU_084465_1_1_11"/>
<dbReference type="Pfam" id="PF06182">
    <property type="entry name" value="ABC2_membrane_6"/>
    <property type="match status" value="1"/>
</dbReference>
<organism evidence="2 3">
    <name type="scientific">Kribbella flavida (strain DSM 17836 / JCM 10339 / NBRC 14399)</name>
    <dbReference type="NCBI Taxonomy" id="479435"/>
    <lineage>
        <taxon>Bacteria</taxon>
        <taxon>Bacillati</taxon>
        <taxon>Actinomycetota</taxon>
        <taxon>Actinomycetes</taxon>
        <taxon>Propionibacteriales</taxon>
        <taxon>Kribbellaceae</taxon>
        <taxon>Kribbella</taxon>
    </lineage>
</organism>
<keyword evidence="1" id="KW-0812">Transmembrane</keyword>
<dbReference type="PANTHER" id="PTHR36832:SF1">
    <property type="entry name" value="SLR1174 PROTEIN"/>
    <property type="match status" value="1"/>
</dbReference>
<reference evidence="3" key="1">
    <citation type="submission" date="2009-09" db="EMBL/GenBank/DDBJ databases">
        <title>The complete genome of Kribbella flavida DSM 17836.</title>
        <authorList>
            <consortium name="US DOE Joint Genome Institute (JGI-PGF)"/>
            <person name="Lucas S."/>
            <person name="Copeland A."/>
            <person name="Lapidus A."/>
            <person name="Glavina del Rio T."/>
            <person name="Dalin E."/>
            <person name="Tice H."/>
            <person name="Bruce D."/>
            <person name="Goodwin L."/>
            <person name="Pitluck S."/>
            <person name="Kyrpides N."/>
            <person name="Mavromatis K."/>
            <person name="Ivanova N."/>
            <person name="Saunders E."/>
            <person name="Brettin T."/>
            <person name="Detter J.C."/>
            <person name="Han C."/>
            <person name="Larimer F."/>
            <person name="Land M."/>
            <person name="Hauser L."/>
            <person name="Markowitz V."/>
            <person name="Cheng J.-F."/>
            <person name="Hugenholtz P."/>
            <person name="Woyke T."/>
            <person name="Wu D."/>
            <person name="Pukall R."/>
            <person name="Klenk H.-P."/>
            <person name="Eisen J.A."/>
        </authorList>
    </citation>
    <scope>NUCLEOTIDE SEQUENCE [LARGE SCALE GENOMIC DNA]</scope>
    <source>
        <strain evidence="3">DSM 17836 / JCM 10339 / NBRC 14399</strain>
    </source>
</reference>
<feature type="transmembrane region" description="Helical" evidence="1">
    <location>
        <begin position="26"/>
        <end position="46"/>
    </location>
</feature>
<dbReference type="Proteomes" id="UP000007967">
    <property type="component" value="Chromosome"/>
</dbReference>
<keyword evidence="1" id="KW-1133">Transmembrane helix</keyword>
<keyword evidence="3" id="KW-1185">Reference proteome</keyword>
<proteinExistence type="predicted"/>